<dbReference type="PANTHER" id="PTHR46696">
    <property type="entry name" value="P450, PUTATIVE (EUROFUNG)-RELATED"/>
    <property type="match status" value="1"/>
</dbReference>
<dbReference type="PRINTS" id="PR00359">
    <property type="entry name" value="BP450"/>
</dbReference>
<dbReference type="AlphaFoldDB" id="A0A1I3GXT2"/>
<evidence type="ECO:0000256" key="1">
    <source>
        <dbReference type="ARBA" id="ARBA00010617"/>
    </source>
</evidence>
<dbReference type="Gene3D" id="1.10.630.10">
    <property type="entry name" value="Cytochrome P450"/>
    <property type="match status" value="1"/>
</dbReference>
<dbReference type="GO" id="GO:0020037">
    <property type="term" value="F:heme binding"/>
    <property type="evidence" value="ECO:0007669"/>
    <property type="project" value="InterPro"/>
</dbReference>
<reference evidence="9" key="1">
    <citation type="submission" date="2016-10" db="EMBL/GenBank/DDBJ databases">
        <authorList>
            <person name="Varghese N."/>
            <person name="Submissions S."/>
        </authorList>
    </citation>
    <scope>NUCLEOTIDE SEQUENCE [LARGE SCALE GENOMIC DNA]</scope>
    <source>
        <strain evidence="9">CGMCC 4.2126</strain>
    </source>
</reference>
<proteinExistence type="inferred from homology"/>
<evidence type="ECO:0000256" key="5">
    <source>
        <dbReference type="ARBA" id="ARBA00023004"/>
    </source>
</evidence>
<name>A0A1I3GXT2_9ACTN</name>
<dbReference type="PRINTS" id="PR00385">
    <property type="entry name" value="P450"/>
</dbReference>
<dbReference type="InterPro" id="IPR017972">
    <property type="entry name" value="Cyt_P450_CS"/>
</dbReference>
<protein>
    <submittedName>
        <fullName evidence="8">Cytochrome P450</fullName>
    </submittedName>
</protein>
<dbReference type="FunFam" id="1.10.630.10:FF:000018">
    <property type="entry name" value="Cytochrome P450 monooxygenase"/>
    <property type="match status" value="1"/>
</dbReference>
<evidence type="ECO:0000313" key="9">
    <source>
        <dbReference type="Proteomes" id="UP000199111"/>
    </source>
</evidence>
<dbReference type="EMBL" id="FOQY01000002">
    <property type="protein sequence ID" value="SFI28408.1"/>
    <property type="molecule type" value="Genomic_DNA"/>
</dbReference>
<keyword evidence="6 7" id="KW-0503">Monooxygenase</keyword>
<dbReference type="PANTHER" id="PTHR46696:SF1">
    <property type="entry name" value="CYTOCHROME P450 YJIB-RELATED"/>
    <property type="match status" value="1"/>
</dbReference>
<dbReference type="GeneID" id="96296614"/>
<evidence type="ECO:0000256" key="4">
    <source>
        <dbReference type="ARBA" id="ARBA00023002"/>
    </source>
</evidence>
<keyword evidence="5 7" id="KW-0408">Iron</keyword>
<sequence>MATEDPGNFPFTFPPGIAQPPELARLRQEAPVTLVTLPTGDRAWLVTRYEDVRQVLADPRFSRAAAELPGAPQMGASSPGPDVLLGMDGPEHARLRRTATRHFTARRVEALRPWTRRLAERLMDDLICAGPPADLVSRFALPLPLRLVLILLGVPEEDSARLCALTDTAFSMTRHTPQEILDARGHLESYMAEMIGIRRRWPTDDLLGALVAERDKEERLTEQQLISFAFLLVTAGYLSTSNAIASGFLTLLSHPEQFDRLRGDPELIVSAAEELLRVNPSAITGALLRVALEDVELGGVAIRAGEGVLPAIGSANHDALLFADPGRVDILREGGSHLAFGHGVHRCLGAHMARMELQVALAVLLDRLPTARLAVPGQDLVWKDHPVSRGLVSLPVTW</sequence>
<dbReference type="PROSITE" id="PS00086">
    <property type="entry name" value="CYTOCHROME_P450"/>
    <property type="match status" value="1"/>
</dbReference>
<organism evidence="8 9">
    <name type="scientific">Streptosporangium canum</name>
    <dbReference type="NCBI Taxonomy" id="324952"/>
    <lineage>
        <taxon>Bacteria</taxon>
        <taxon>Bacillati</taxon>
        <taxon>Actinomycetota</taxon>
        <taxon>Actinomycetes</taxon>
        <taxon>Streptosporangiales</taxon>
        <taxon>Streptosporangiaceae</taxon>
        <taxon>Streptosporangium</taxon>
    </lineage>
</organism>
<dbReference type="CDD" id="cd11031">
    <property type="entry name" value="Cyp158A-like"/>
    <property type="match status" value="1"/>
</dbReference>
<evidence type="ECO:0000256" key="3">
    <source>
        <dbReference type="ARBA" id="ARBA00022723"/>
    </source>
</evidence>
<dbReference type="Proteomes" id="UP000199111">
    <property type="component" value="Unassembled WGS sequence"/>
</dbReference>
<dbReference type="RefSeq" id="WP_177244940.1">
    <property type="nucleotide sequence ID" value="NZ_FOQY01000002.1"/>
</dbReference>
<dbReference type="InterPro" id="IPR001128">
    <property type="entry name" value="Cyt_P450"/>
</dbReference>
<evidence type="ECO:0000256" key="2">
    <source>
        <dbReference type="ARBA" id="ARBA00022617"/>
    </source>
</evidence>
<dbReference type="SUPFAM" id="SSF48264">
    <property type="entry name" value="Cytochrome P450"/>
    <property type="match status" value="1"/>
</dbReference>
<dbReference type="GO" id="GO:0005506">
    <property type="term" value="F:iron ion binding"/>
    <property type="evidence" value="ECO:0007669"/>
    <property type="project" value="InterPro"/>
</dbReference>
<accession>A0A1I3GXT2</accession>
<keyword evidence="2 7" id="KW-0349">Heme</keyword>
<dbReference type="GO" id="GO:0004497">
    <property type="term" value="F:monooxygenase activity"/>
    <property type="evidence" value="ECO:0007669"/>
    <property type="project" value="UniProtKB-KW"/>
</dbReference>
<dbReference type="GO" id="GO:0016705">
    <property type="term" value="F:oxidoreductase activity, acting on paired donors, with incorporation or reduction of molecular oxygen"/>
    <property type="evidence" value="ECO:0007669"/>
    <property type="project" value="InterPro"/>
</dbReference>
<comment type="similarity">
    <text evidence="1 7">Belongs to the cytochrome P450 family.</text>
</comment>
<dbReference type="Pfam" id="PF00067">
    <property type="entry name" value="p450"/>
    <property type="match status" value="1"/>
</dbReference>
<evidence type="ECO:0000313" key="8">
    <source>
        <dbReference type="EMBL" id="SFI28408.1"/>
    </source>
</evidence>
<evidence type="ECO:0000256" key="6">
    <source>
        <dbReference type="ARBA" id="ARBA00023033"/>
    </source>
</evidence>
<dbReference type="InterPro" id="IPR036396">
    <property type="entry name" value="Cyt_P450_sf"/>
</dbReference>
<gene>
    <name evidence="8" type="ORF">SAMN05216275_102274</name>
</gene>
<keyword evidence="9" id="KW-1185">Reference proteome</keyword>
<keyword evidence="4 7" id="KW-0560">Oxidoreductase</keyword>
<keyword evidence="3 7" id="KW-0479">Metal-binding</keyword>
<evidence type="ECO:0000256" key="7">
    <source>
        <dbReference type="RuleBase" id="RU000461"/>
    </source>
</evidence>
<dbReference type="InterPro" id="IPR002397">
    <property type="entry name" value="Cyt_P450_B"/>
</dbReference>